<dbReference type="PROSITE" id="PS51873">
    <property type="entry name" value="TRIAD"/>
    <property type="match status" value="1"/>
</dbReference>
<reference evidence="12" key="1">
    <citation type="journal article" date="2023" name="Mol. Biol. Evol.">
        <title>Third-Generation Sequencing Reveals the Adaptive Role of the Epigenome in Three Deep-Sea Polychaetes.</title>
        <authorList>
            <person name="Perez M."/>
            <person name="Aroh O."/>
            <person name="Sun Y."/>
            <person name="Lan Y."/>
            <person name="Juniper S.K."/>
            <person name="Young C.R."/>
            <person name="Angers B."/>
            <person name="Qian P.Y."/>
        </authorList>
    </citation>
    <scope>NUCLEOTIDE SEQUENCE</scope>
    <source>
        <strain evidence="12">P08H-3</strain>
    </source>
</reference>
<dbReference type="GO" id="GO:0016567">
    <property type="term" value="P:protein ubiquitination"/>
    <property type="evidence" value="ECO:0007669"/>
    <property type="project" value="InterPro"/>
</dbReference>
<dbReference type="SMART" id="SM00184">
    <property type="entry name" value="RING"/>
    <property type="match status" value="1"/>
</dbReference>
<dbReference type="InterPro" id="IPR031127">
    <property type="entry name" value="E3_UB_ligase_RBR"/>
</dbReference>
<evidence type="ECO:0000256" key="2">
    <source>
        <dbReference type="ARBA" id="ARBA00012251"/>
    </source>
</evidence>
<evidence type="ECO:0000256" key="7">
    <source>
        <dbReference type="ARBA" id="ARBA00022786"/>
    </source>
</evidence>
<evidence type="ECO:0000259" key="11">
    <source>
        <dbReference type="PROSITE" id="PS51873"/>
    </source>
</evidence>
<dbReference type="PANTHER" id="PTHR11685">
    <property type="entry name" value="RBR FAMILY RING FINGER AND IBR DOMAIN-CONTAINING"/>
    <property type="match status" value="1"/>
</dbReference>
<keyword evidence="3" id="KW-0808">Transferase</keyword>
<dbReference type="InterPro" id="IPR044066">
    <property type="entry name" value="TRIAD_supradom"/>
</dbReference>
<evidence type="ECO:0000256" key="8">
    <source>
        <dbReference type="ARBA" id="ARBA00022833"/>
    </source>
</evidence>
<feature type="domain" description="RING-type" evidence="11">
    <location>
        <begin position="777"/>
        <end position="981"/>
    </location>
</feature>
<dbReference type="GO" id="GO:0061630">
    <property type="term" value="F:ubiquitin protein ligase activity"/>
    <property type="evidence" value="ECO:0007669"/>
    <property type="project" value="UniProtKB-EC"/>
</dbReference>
<feature type="domain" description="RING-type" evidence="10">
    <location>
        <begin position="781"/>
        <end position="827"/>
    </location>
</feature>
<keyword evidence="6 9" id="KW-0863">Zinc-finger</keyword>
<evidence type="ECO:0000256" key="4">
    <source>
        <dbReference type="ARBA" id="ARBA00022723"/>
    </source>
</evidence>
<evidence type="ECO:0000256" key="6">
    <source>
        <dbReference type="ARBA" id="ARBA00022771"/>
    </source>
</evidence>
<comment type="caution">
    <text evidence="12">The sequence shown here is derived from an EMBL/GenBank/DDBJ whole genome shotgun (WGS) entry which is preliminary data.</text>
</comment>
<accession>A0AAD9K7E5</accession>
<evidence type="ECO:0000313" key="13">
    <source>
        <dbReference type="Proteomes" id="UP001208570"/>
    </source>
</evidence>
<keyword evidence="5" id="KW-0677">Repeat</keyword>
<dbReference type="PROSITE" id="PS50089">
    <property type="entry name" value="ZF_RING_2"/>
    <property type="match status" value="1"/>
</dbReference>
<dbReference type="PROSITE" id="PS00518">
    <property type="entry name" value="ZF_RING_1"/>
    <property type="match status" value="1"/>
</dbReference>
<dbReference type="CDD" id="cd20335">
    <property type="entry name" value="BRcat_RBR"/>
    <property type="match status" value="1"/>
</dbReference>
<dbReference type="AlphaFoldDB" id="A0AAD9K7E5"/>
<dbReference type="EMBL" id="JAODUP010000040">
    <property type="protein sequence ID" value="KAK2166246.1"/>
    <property type="molecule type" value="Genomic_DNA"/>
</dbReference>
<dbReference type="Gene3D" id="1.20.120.1750">
    <property type="match status" value="1"/>
</dbReference>
<sequence length="981" mass="112884">MTGGSKYDTRRLSRDDKIWQRNCNNRKCQRSAMKTKHQRFKRRSIFNEIILEKNDFLSEYDSQDDREDFIMEYPEEEYPDIASVINYDDGASESGSSYDNRSIILNSVCQRLLSKCDTDYAKYIAIITTSLIQEETPELFINAEVSTSTIGIVALSEYTCQAGDLHDAISAILAWIKEEREHEKPNMKYWCQQHGIRANSLNIILKSIENLKYNWTVNDGDLKMAIEFVKEHYTSFLVNAFGEDLCYYLGHPDLGYKNLRSGEVISCCPASSLRLLNQMPDFIISCKHRHTHVGRQSQSCHYMVVLDEVIGTNLALALDSSFFDQIIDVDRVSEVEGISHCSRYTREILQQMWMVGDREESLKNKLHVLCCNSPVLMDIVPEIKIKFYALKEHHNRVRICINDELDTIRQRLSSVQRIVRFQNERLNIRLLLSSGAHCKDVYVPGDPVHGPSDKMFKNGYAYRMSREVLVNIETDLSLIEEQQQNIGRYRSNDFLSFLNYLLSYISETQWYVKEIDINNNLAKAQLIFVNPGTAHGALYLLNDNKFVRIQDEKAIESQCKKMTLHLDGRVFSVIGDLLIEKLNSFCKSSNYCSSYEVEAHSKNKVVIEVVATSEGTCDEIAEKIKNIIEPSTVRRDIDEDQDGFVLAGLIIGRQTGTWLRIIKKHSIQIFGEPKSKRRALALLRTYGSGGTKKVWQFIEQTRPFTDALPPDPVLYFHNGGSNILVDMSKKTIQTHLHSTERVVKKLPLSYFYFLTRGEHDVLLPDYASEFLPSSSKQQSICVVCWEETTAFYTLELCSHQYCYDCINIQMKVALNENKLPLSCASCDVLFTIIDVLNLAKCRLVPDYNLDKVYYLALNQFIIDQSTKYGFCPRPGCSGIFRKTTRTAMGLICIKCKGKVCDTCHDLVHDGIDCQEYKEMVSWMEADPELRKRCPKCLICIEKVGGCLNVRCDNCWTNICWKCLIYNSNADHIYKHIHYNHQ</sequence>
<protein>
    <recommendedName>
        <fullName evidence="2">RBR-type E3 ubiquitin transferase</fullName>
        <ecNumber evidence="2">2.3.2.31</ecNumber>
    </recommendedName>
</protein>
<dbReference type="InterPro" id="IPR017907">
    <property type="entry name" value="Znf_RING_CS"/>
</dbReference>
<evidence type="ECO:0000256" key="5">
    <source>
        <dbReference type="ARBA" id="ARBA00022737"/>
    </source>
</evidence>
<dbReference type="InterPro" id="IPR001841">
    <property type="entry name" value="Znf_RING"/>
</dbReference>
<proteinExistence type="predicted"/>
<dbReference type="SUPFAM" id="SSF57850">
    <property type="entry name" value="RING/U-box"/>
    <property type="match status" value="2"/>
</dbReference>
<keyword evidence="8" id="KW-0862">Zinc</keyword>
<dbReference type="Pfam" id="PF01485">
    <property type="entry name" value="IBR"/>
    <property type="match status" value="1"/>
</dbReference>
<dbReference type="Proteomes" id="UP001208570">
    <property type="component" value="Unassembled WGS sequence"/>
</dbReference>
<comment type="catalytic activity">
    <reaction evidence="1">
        <text>[E2 ubiquitin-conjugating enzyme]-S-ubiquitinyl-L-cysteine + [acceptor protein]-L-lysine = [E2 ubiquitin-conjugating enzyme]-L-cysteine + [acceptor protein]-N(6)-ubiquitinyl-L-lysine.</text>
        <dbReference type="EC" id="2.3.2.31"/>
    </reaction>
</comment>
<evidence type="ECO:0000313" key="12">
    <source>
        <dbReference type="EMBL" id="KAK2166246.1"/>
    </source>
</evidence>
<evidence type="ECO:0000256" key="3">
    <source>
        <dbReference type="ARBA" id="ARBA00022679"/>
    </source>
</evidence>
<keyword evidence="7" id="KW-0833">Ubl conjugation pathway</keyword>
<dbReference type="GO" id="GO:0008270">
    <property type="term" value="F:zinc ion binding"/>
    <property type="evidence" value="ECO:0007669"/>
    <property type="project" value="UniProtKB-KW"/>
</dbReference>
<evidence type="ECO:0000259" key="10">
    <source>
        <dbReference type="PROSITE" id="PS50089"/>
    </source>
</evidence>
<evidence type="ECO:0000256" key="1">
    <source>
        <dbReference type="ARBA" id="ARBA00001798"/>
    </source>
</evidence>
<keyword evidence="4" id="KW-0479">Metal-binding</keyword>
<name>A0AAD9K7E5_9ANNE</name>
<dbReference type="InterPro" id="IPR002867">
    <property type="entry name" value="IBR_dom"/>
</dbReference>
<evidence type="ECO:0000256" key="9">
    <source>
        <dbReference type="PROSITE-ProRule" id="PRU00175"/>
    </source>
</evidence>
<gene>
    <name evidence="12" type="ORF">LSH36_40g04012</name>
</gene>
<dbReference type="EC" id="2.3.2.31" evidence="2"/>
<keyword evidence="13" id="KW-1185">Reference proteome</keyword>
<organism evidence="12 13">
    <name type="scientific">Paralvinella palmiformis</name>
    <dbReference type="NCBI Taxonomy" id="53620"/>
    <lineage>
        <taxon>Eukaryota</taxon>
        <taxon>Metazoa</taxon>
        <taxon>Spiralia</taxon>
        <taxon>Lophotrochozoa</taxon>
        <taxon>Annelida</taxon>
        <taxon>Polychaeta</taxon>
        <taxon>Sedentaria</taxon>
        <taxon>Canalipalpata</taxon>
        <taxon>Terebellida</taxon>
        <taxon>Terebelliformia</taxon>
        <taxon>Alvinellidae</taxon>
        <taxon>Paralvinella</taxon>
    </lineage>
</organism>